<evidence type="ECO:0000313" key="2">
    <source>
        <dbReference type="Proteomes" id="UP001472677"/>
    </source>
</evidence>
<name>A0ABR2G2G3_9ROSI</name>
<protein>
    <submittedName>
        <fullName evidence="1">Uncharacterized protein</fullName>
    </submittedName>
</protein>
<evidence type="ECO:0000313" key="1">
    <source>
        <dbReference type="EMBL" id="KAK8593252.1"/>
    </source>
</evidence>
<dbReference type="Proteomes" id="UP001472677">
    <property type="component" value="Unassembled WGS sequence"/>
</dbReference>
<comment type="caution">
    <text evidence="1">The sequence shown here is derived from an EMBL/GenBank/DDBJ whole genome shotgun (WGS) entry which is preliminary data.</text>
</comment>
<proteinExistence type="predicted"/>
<keyword evidence="2" id="KW-1185">Reference proteome</keyword>
<dbReference type="EMBL" id="JBBPBM010000003">
    <property type="protein sequence ID" value="KAK8593252.1"/>
    <property type="molecule type" value="Genomic_DNA"/>
</dbReference>
<organism evidence="1 2">
    <name type="scientific">Hibiscus sabdariffa</name>
    <name type="common">roselle</name>
    <dbReference type="NCBI Taxonomy" id="183260"/>
    <lineage>
        <taxon>Eukaryota</taxon>
        <taxon>Viridiplantae</taxon>
        <taxon>Streptophyta</taxon>
        <taxon>Embryophyta</taxon>
        <taxon>Tracheophyta</taxon>
        <taxon>Spermatophyta</taxon>
        <taxon>Magnoliopsida</taxon>
        <taxon>eudicotyledons</taxon>
        <taxon>Gunneridae</taxon>
        <taxon>Pentapetalae</taxon>
        <taxon>rosids</taxon>
        <taxon>malvids</taxon>
        <taxon>Malvales</taxon>
        <taxon>Malvaceae</taxon>
        <taxon>Malvoideae</taxon>
        <taxon>Hibiscus</taxon>
    </lineage>
</organism>
<gene>
    <name evidence="1" type="ORF">V6N12_045336</name>
</gene>
<reference evidence="1 2" key="1">
    <citation type="journal article" date="2024" name="G3 (Bethesda)">
        <title>Genome assembly of Hibiscus sabdariffa L. provides insights into metabolisms of medicinal natural products.</title>
        <authorList>
            <person name="Kim T."/>
        </authorList>
    </citation>
    <scope>NUCLEOTIDE SEQUENCE [LARGE SCALE GENOMIC DNA]</scope>
    <source>
        <strain evidence="1">TK-2024</strain>
        <tissue evidence="1">Old leaves</tissue>
    </source>
</reference>
<accession>A0ABR2G2G3</accession>
<sequence>MAHMEIQIIPLNIVRDKAVAKGIKTKVHPFITMKQWNLAISAHLSTMEARKIILQGRKPPTLPNISKRMGEMMIQMETILVVVPQEEIGGRAHFITNILIQNFYPILVLREKG</sequence>